<evidence type="ECO:0000313" key="4">
    <source>
        <dbReference type="EMBL" id="KAF9452766.1"/>
    </source>
</evidence>
<dbReference type="PROSITE" id="PS00028">
    <property type="entry name" value="ZINC_FINGER_C2H2_1"/>
    <property type="match status" value="1"/>
</dbReference>
<dbReference type="InterPro" id="IPR036236">
    <property type="entry name" value="Znf_C2H2_sf"/>
</dbReference>
<dbReference type="Pfam" id="PF00096">
    <property type="entry name" value="zf-C2H2"/>
    <property type="match status" value="2"/>
</dbReference>
<feature type="region of interest" description="Disordered" evidence="2">
    <location>
        <begin position="121"/>
        <end position="230"/>
    </location>
</feature>
<gene>
    <name evidence="4" type="ORF">P691DRAFT_660222</name>
</gene>
<dbReference type="SUPFAM" id="SSF57667">
    <property type="entry name" value="beta-beta-alpha zinc fingers"/>
    <property type="match status" value="1"/>
</dbReference>
<name>A0A9P6C5C8_9AGAR</name>
<feature type="compositionally biased region" description="Low complexity" evidence="2">
    <location>
        <begin position="209"/>
        <end position="225"/>
    </location>
</feature>
<keyword evidence="1" id="KW-0479">Metal-binding</keyword>
<proteinExistence type="predicted"/>
<feature type="domain" description="C2H2-type" evidence="3">
    <location>
        <begin position="228"/>
        <end position="251"/>
    </location>
</feature>
<dbReference type="PROSITE" id="PS50157">
    <property type="entry name" value="ZINC_FINGER_C2H2_2"/>
    <property type="match status" value="2"/>
</dbReference>
<dbReference type="GO" id="GO:0008270">
    <property type="term" value="F:zinc ion binding"/>
    <property type="evidence" value="ECO:0007669"/>
    <property type="project" value="UniProtKB-KW"/>
</dbReference>
<evidence type="ECO:0000256" key="1">
    <source>
        <dbReference type="PROSITE-ProRule" id="PRU00042"/>
    </source>
</evidence>
<reference evidence="4" key="1">
    <citation type="submission" date="2020-11" db="EMBL/GenBank/DDBJ databases">
        <authorList>
            <consortium name="DOE Joint Genome Institute"/>
            <person name="Ahrendt S."/>
            <person name="Riley R."/>
            <person name="Andreopoulos W."/>
            <person name="Labutti K."/>
            <person name="Pangilinan J."/>
            <person name="Ruiz-Duenas F.J."/>
            <person name="Barrasa J.M."/>
            <person name="Sanchez-Garcia M."/>
            <person name="Camarero S."/>
            <person name="Miyauchi S."/>
            <person name="Serrano A."/>
            <person name="Linde D."/>
            <person name="Babiker R."/>
            <person name="Drula E."/>
            <person name="Ayuso-Fernandez I."/>
            <person name="Pacheco R."/>
            <person name="Padilla G."/>
            <person name="Ferreira P."/>
            <person name="Barriuso J."/>
            <person name="Kellner H."/>
            <person name="Castanera R."/>
            <person name="Alfaro M."/>
            <person name="Ramirez L."/>
            <person name="Pisabarro A.G."/>
            <person name="Kuo A."/>
            <person name="Tritt A."/>
            <person name="Lipzen A."/>
            <person name="He G."/>
            <person name="Yan M."/>
            <person name="Ng V."/>
            <person name="Cullen D."/>
            <person name="Martin F."/>
            <person name="Rosso M.-N."/>
            <person name="Henrissat B."/>
            <person name="Hibbett D."/>
            <person name="Martinez A.T."/>
            <person name="Grigoriev I.V."/>
        </authorList>
    </citation>
    <scope>NUCLEOTIDE SEQUENCE</scope>
    <source>
        <strain evidence="4">MF-IS2</strain>
    </source>
</reference>
<dbReference type="InterPro" id="IPR013087">
    <property type="entry name" value="Znf_C2H2_type"/>
</dbReference>
<dbReference type="OrthoDB" id="8922241at2759"/>
<dbReference type="SMART" id="SM00355">
    <property type="entry name" value="ZnF_C2H2"/>
    <property type="match status" value="2"/>
</dbReference>
<evidence type="ECO:0000313" key="5">
    <source>
        <dbReference type="Proteomes" id="UP000807342"/>
    </source>
</evidence>
<evidence type="ECO:0000259" key="3">
    <source>
        <dbReference type="PROSITE" id="PS50157"/>
    </source>
</evidence>
<feature type="compositionally biased region" description="Basic and acidic residues" evidence="2">
    <location>
        <begin position="1"/>
        <end position="10"/>
    </location>
</feature>
<keyword evidence="1" id="KW-0863">Zinc-finger</keyword>
<feature type="compositionally biased region" description="Polar residues" evidence="2">
    <location>
        <begin position="13"/>
        <end position="23"/>
    </location>
</feature>
<evidence type="ECO:0000256" key="2">
    <source>
        <dbReference type="SAM" id="MobiDB-lite"/>
    </source>
</evidence>
<keyword evidence="5" id="KW-1185">Reference proteome</keyword>
<feature type="compositionally biased region" description="Polar residues" evidence="2">
    <location>
        <begin position="121"/>
        <end position="148"/>
    </location>
</feature>
<organism evidence="4 5">
    <name type="scientific">Macrolepiota fuliginosa MF-IS2</name>
    <dbReference type="NCBI Taxonomy" id="1400762"/>
    <lineage>
        <taxon>Eukaryota</taxon>
        <taxon>Fungi</taxon>
        <taxon>Dikarya</taxon>
        <taxon>Basidiomycota</taxon>
        <taxon>Agaricomycotina</taxon>
        <taxon>Agaricomycetes</taxon>
        <taxon>Agaricomycetidae</taxon>
        <taxon>Agaricales</taxon>
        <taxon>Agaricineae</taxon>
        <taxon>Agaricaceae</taxon>
        <taxon>Macrolepiota</taxon>
    </lineage>
</organism>
<dbReference type="EMBL" id="MU151068">
    <property type="protein sequence ID" value="KAF9452766.1"/>
    <property type="molecule type" value="Genomic_DNA"/>
</dbReference>
<dbReference type="AlphaFoldDB" id="A0A9P6C5C8"/>
<protein>
    <recommendedName>
        <fullName evidence="3">C2H2-type domain-containing protein</fullName>
    </recommendedName>
</protein>
<feature type="compositionally biased region" description="Polar residues" evidence="2">
    <location>
        <begin position="170"/>
        <end position="192"/>
    </location>
</feature>
<comment type="caution">
    <text evidence="4">The sequence shown here is derived from an EMBL/GenBank/DDBJ whole genome shotgun (WGS) entry which is preliminary data.</text>
</comment>
<keyword evidence="1" id="KW-0862">Zinc</keyword>
<accession>A0A9P6C5C8</accession>
<feature type="region of interest" description="Disordered" evidence="2">
    <location>
        <begin position="1"/>
        <end position="30"/>
    </location>
</feature>
<sequence length="286" mass="32174">MHHRDTRSYYEDPSTQLNASQYASPGGDYASSSTYHHTSYDYQQHPTQYYASTTQANDGSYTLAFPFYSHSHLFVATPSHPHYRSMTPGIHSHRYSNSASNREYYSSSGILNTSSSLQQSYTNPGYYTNQYPSSGVENRSPSNQQFIPTPSEMAHSYSNYPQTMPPHSPSLASDSYNTGINGYPSPVQTLPQPQHPLRPSRISTGRPRTASGATTSPTSATSPSGERFPCEKCGKTFSRSHDRKRHHETQHLPTPVIHRCRYCEKEFSRADSLKRHLDNGCDEMPQ</sequence>
<dbReference type="Gene3D" id="3.30.160.60">
    <property type="entry name" value="Classic Zinc Finger"/>
    <property type="match status" value="2"/>
</dbReference>
<dbReference type="Proteomes" id="UP000807342">
    <property type="component" value="Unassembled WGS sequence"/>
</dbReference>
<feature type="domain" description="C2H2-type" evidence="3">
    <location>
        <begin position="258"/>
        <end position="285"/>
    </location>
</feature>